<feature type="domain" description="Yip1" evidence="6">
    <location>
        <begin position="14"/>
        <end position="178"/>
    </location>
</feature>
<dbReference type="InterPro" id="IPR006977">
    <property type="entry name" value="Yip1_dom"/>
</dbReference>
<comment type="subcellular location">
    <subcellularLocation>
        <location evidence="1">Membrane</location>
        <topology evidence="1">Multi-pass membrane protein</topology>
    </subcellularLocation>
</comment>
<keyword evidence="2 5" id="KW-0812">Transmembrane</keyword>
<feature type="transmembrane region" description="Helical" evidence="5">
    <location>
        <begin position="95"/>
        <end position="114"/>
    </location>
</feature>
<feature type="transmembrane region" description="Helical" evidence="5">
    <location>
        <begin position="126"/>
        <end position="152"/>
    </location>
</feature>
<keyword evidence="8" id="KW-1185">Reference proteome</keyword>
<evidence type="ECO:0000313" key="7">
    <source>
        <dbReference type="EMBL" id="SFS09265.1"/>
    </source>
</evidence>
<dbReference type="RefSeq" id="WP_090204945.1">
    <property type="nucleotide sequence ID" value="NZ_FOZM01000001.1"/>
</dbReference>
<dbReference type="STRING" id="1123755.SAMN05444714_1103"/>
<keyword evidence="3 5" id="KW-1133">Transmembrane helix</keyword>
<gene>
    <name evidence="7" type="ORF">SAMN05444714_1103</name>
</gene>
<reference evidence="7 8" key="1">
    <citation type="submission" date="2016-10" db="EMBL/GenBank/DDBJ databases">
        <authorList>
            <person name="de Groot N.N."/>
        </authorList>
    </citation>
    <scope>NUCLEOTIDE SEQUENCE [LARGE SCALE GENOMIC DNA]</scope>
    <source>
        <strain evidence="7 8">DSM 29433</strain>
    </source>
</reference>
<evidence type="ECO:0000256" key="1">
    <source>
        <dbReference type="ARBA" id="ARBA00004141"/>
    </source>
</evidence>
<evidence type="ECO:0000313" key="8">
    <source>
        <dbReference type="Proteomes" id="UP000198926"/>
    </source>
</evidence>
<evidence type="ECO:0000256" key="3">
    <source>
        <dbReference type="ARBA" id="ARBA00022989"/>
    </source>
</evidence>
<dbReference type="GO" id="GO:0016020">
    <property type="term" value="C:membrane"/>
    <property type="evidence" value="ECO:0007669"/>
    <property type="project" value="UniProtKB-SubCell"/>
</dbReference>
<feature type="transmembrane region" description="Helical" evidence="5">
    <location>
        <begin position="69"/>
        <end position="89"/>
    </location>
</feature>
<evidence type="ECO:0000256" key="4">
    <source>
        <dbReference type="ARBA" id="ARBA00023136"/>
    </source>
</evidence>
<accession>A0A1I6M0Q0</accession>
<name>A0A1I6M0Q0_9RHOB</name>
<protein>
    <submittedName>
        <fullName evidence="7">Yip1 domain-containing protein</fullName>
    </submittedName>
</protein>
<dbReference type="OrthoDB" id="7872013at2"/>
<evidence type="ECO:0000259" key="6">
    <source>
        <dbReference type="Pfam" id="PF04893"/>
    </source>
</evidence>
<evidence type="ECO:0000256" key="2">
    <source>
        <dbReference type="ARBA" id="ARBA00022692"/>
    </source>
</evidence>
<feature type="transmembrane region" description="Helical" evidence="5">
    <location>
        <begin position="164"/>
        <end position="191"/>
    </location>
</feature>
<dbReference type="Proteomes" id="UP000198926">
    <property type="component" value="Unassembled WGS sequence"/>
</dbReference>
<keyword evidence="4 5" id="KW-0472">Membrane</keyword>
<dbReference type="EMBL" id="FOZM01000001">
    <property type="protein sequence ID" value="SFS09265.1"/>
    <property type="molecule type" value="Genomic_DNA"/>
</dbReference>
<evidence type="ECO:0000256" key="5">
    <source>
        <dbReference type="SAM" id="Phobius"/>
    </source>
</evidence>
<proteinExistence type="predicted"/>
<sequence length="197" mass="20794">MTFTFESWMRAVWNSIMEPSETARGVIGLNIPRNALWTALALVAVINVILLGLLQLFSPSVMATDGSTFAMSPFGYAAIIGIFLVLFVLGTHYVGQFFGGAGTIEATLAIVVWFQSVSLTLEAVQLVLVLISPAIGSMFGLLSLGALIWVFINFVNVLHGYNSLAKAVLTIILSLMSTALCAGILLAVLGIGPTGGL</sequence>
<dbReference type="Pfam" id="PF04893">
    <property type="entry name" value="Yip1"/>
    <property type="match status" value="1"/>
</dbReference>
<organism evidence="7 8">
    <name type="scientific">Yoonia litorea</name>
    <dbReference type="NCBI Taxonomy" id="1123755"/>
    <lineage>
        <taxon>Bacteria</taxon>
        <taxon>Pseudomonadati</taxon>
        <taxon>Pseudomonadota</taxon>
        <taxon>Alphaproteobacteria</taxon>
        <taxon>Rhodobacterales</taxon>
        <taxon>Paracoccaceae</taxon>
        <taxon>Yoonia</taxon>
    </lineage>
</organism>
<feature type="transmembrane region" description="Helical" evidence="5">
    <location>
        <begin position="35"/>
        <end position="57"/>
    </location>
</feature>
<dbReference type="AlphaFoldDB" id="A0A1I6M0Q0"/>